<proteinExistence type="predicted"/>
<evidence type="ECO:0000259" key="3">
    <source>
        <dbReference type="SMART" id="SM01007"/>
    </source>
</evidence>
<dbReference type="InterPro" id="IPR050197">
    <property type="entry name" value="Aldolase_class_II_sugar_metab"/>
</dbReference>
<evidence type="ECO:0000256" key="1">
    <source>
        <dbReference type="ARBA" id="ARBA00022723"/>
    </source>
</evidence>
<name>A0A1E7L874_9ACTN</name>
<dbReference type="SMART" id="SM01007">
    <property type="entry name" value="Aldolase_II"/>
    <property type="match status" value="1"/>
</dbReference>
<keyword evidence="1" id="KW-0479">Metal-binding</keyword>
<keyword evidence="2" id="KW-0456">Lyase</keyword>
<feature type="domain" description="Class II aldolase/adducin N-terminal" evidence="3">
    <location>
        <begin position="9"/>
        <end position="187"/>
    </location>
</feature>
<comment type="caution">
    <text evidence="4">The sequence shown here is derived from an EMBL/GenBank/DDBJ whole genome shotgun (WGS) entry which is preliminary data.</text>
</comment>
<sequence length="217" mass="22631">MTERAAAARQLERVAHSIHRRGLTHGRTGNVAVRVGGQILVTPTGVSLDAVSADALSVIGLAGDHLAGPRPTKEAPLHAAMLRARPGDQAVVHTHSLHSAAVSCLADLDDEEPLPPLTAYYAMRVGRMRALPYVAPGDPAGAATVEEAAHATHALLLRNHGPIVSGRDVDAALDALEEIEHTAQVFLSLRGLPMRPLTPSESAALSAPTPSTPRKAS</sequence>
<dbReference type="PATRIC" id="fig|518642.10.peg.1225"/>
<dbReference type="InterPro" id="IPR036409">
    <property type="entry name" value="Aldolase_II/adducin_N_sf"/>
</dbReference>
<dbReference type="GO" id="GO:0046872">
    <property type="term" value="F:metal ion binding"/>
    <property type="evidence" value="ECO:0007669"/>
    <property type="project" value="UniProtKB-KW"/>
</dbReference>
<keyword evidence="5" id="KW-1185">Reference proteome</keyword>
<dbReference type="PANTHER" id="PTHR22789:SF0">
    <property type="entry name" value="3-OXO-TETRONATE 4-PHOSPHATE DECARBOXYLASE-RELATED"/>
    <property type="match status" value="1"/>
</dbReference>
<organism evidence="4 5">
    <name type="scientific">Streptomyces nanshensis</name>
    <dbReference type="NCBI Taxonomy" id="518642"/>
    <lineage>
        <taxon>Bacteria</taxon>
        <taxon>Bacillati</taxon>
        <taxon>Actinomycetota</taxon>
        <taxon>Actinomycetes</taxon>
        <taxon>Kitasatosporales</taxon>
        <taxon>Streptomycetaceae</taxon>
        <taxon>Streptomyces</taxon>
    </lineage>
</organism>
<dbReference type="AlphaFoldDB" id="A0A1E7L874"/>
<evidence type="ECO:0000256" key="2">
    <source>
        <dbReference type="ARBA" id="ARBA00023239"/>
    </source>
</evidence>
<dbReference type="PANTHER" id="PTHR22789">
    <property type="entry name" value="FUCULOSE PHOSPHATE ALDOLASE"/>
    <property type="match status" value="1"/>
</dbReference>
<evidence type="ECO:0000313" key="4">
    <source>
        <dbReference type="EMBL" id="OEV12406.1"/>
    </source>
</evidence>
<dbReference type="Pfam" id="PF00596">
    <property type="entry name" value="Aldolase_II"/>
    <property type="match status" value="1"/>
</dbReference>
<protein>
    <submittedName>
        <fullName evidence="4">Aldolase</fullName>
    </submittedName>
</protein>
<dbReference type="EMBL" id="LJGW01000143">
    <property type="protein sequence ID" value="OEV12406.1"/>
    <property type="molecule type" value="Genomic_DNA"/>
</dbReference>
<dbReference type="GO" id="GO:0005829">
    <property type="term" value="C:cytosol"/>
    <property type="evidence" value="ECO:0007669"/>
    <property type="project" value="TreeGrafter"/>
</dbReference>
<dbReference type="GO" id="GO:0019323">
    <property type="term" value="P:pentose catabolic process"/>
    <property type="evidence" value="ECO:0007669"/>
    <property type="project" value="TreeGrafter"/>
</dbReference>
<dbReference type="Gene3D" id="3.40.225.10">
    <property type="entry name" value="Class II aldolase/adducin N-terminal domain"/>
    <property type="match status" value="1"/>
</dbReference>
<dbReference type="SUPFAM" id="SSF53639">
    <property type="entry name" value="AraD/HMP-PK domain-like"/>
    <property type="match status" value="1"/>
</dbReference>
<accession>A0A1E7L874</accession>
<reference evidence="4 5" key="1">
    <citation type="journal article" date="2016" name="Front. Microbiol.">
        <title>Comparative Genomics Analysis of Streptomyces Species Reveals Their Adaptation to the Marine Environment and Their Diversity at the Genomic Level.</title>
        <authorList>
            <person name="Tian X."/>
            <person name="Zhang Z."/>
            <person name="Yang T."/>
            <person name="Chen M."/>
            <person name="Li J."/>
            <person name="Chen F."/>
            <person name="Yang J."/>
            <person name="Li W."/>
            <person name="Zhang B."/>
            <person name="Zhang Z."/>
            <person name="Wu J."/>
            <person name="Zhang C."/>
            <person name="Long L."/>
            <person name="Xiao J."/>
        </authorList>
    </citation>
    <scope>NUCLEOTIDE SEQUENCE [LARGE SCALE GENOMIC DNA]</scope>
    <source>
        <strain evidence="4 5">SCSIO 10429</strain>
    </source>
</reference>
<evidence type="ECO:0000313" key="5">
    <source>
        <dbReference type="Proteomes" id="UP000176005"/>
    </source>
</evidence>
<dbReference type="Proteomes" id="UP000176005">
    <property type="component" value="Unassembled WGS sequence"/>
</dbReference>
<dbReference type="InterPro" id="IPR001303">
    <property type="entry name" value="Aldolase_II/adducin_N"/>
</dbReference>
<gene>
    <name evidence="4" type="ORF">AN218_08540</name>
</gene>
<dbReference type="RefSeq" id="WP_070016150.1">
    <property type="nucleotide sequence ID" value="NZ_LJGW01000143.1"/>
</dbReference>
<dbReference type="GO" id="GO:0016832">
    <property type="term" value="F:aldehyde-lyase activity"/>
    <property type="evidence" value="ECO:0007669"/>
    <property type="project" value="TreeGrafter"/>
</dbReference>